<gene>
    <name evidence="1" type="ORF">KHLLAP_LOCUS7727</name>
</gene>
<evidence type="ECO:0000313" key="2">
    <source>
        <dbReference type="Proteomes" id="UP001295740"/>
    </source>
</evidence>
<name>A0AAI8YHA7_9PEZI</name>
<evidence type="ECO:0000313" key="1">
    <source>
        <dbReference type="EMBL" id="CAJ2507259.1"/>
    </source>
</evidence>
<dbReference type="AlphaFoldDB" id="A0AAI8YHA7"/>
<dbReference type="EMBL" id="CAUWAG010000010">
    <property type="protein sequence ID" value="CAJ2507259.1"/>
    <property type="molecule type" value="Genomic_DNA"/>
</dbReference>
<organism evidence="1 2">
    <name type="scientific">Anthostomella pinea</name>
    <dbReference type="NCBI Taxonomy" id="933095"/>
    <lineage>
        <taxon>Eukaryota</taxon>
        <taxon>Fungi</taxon>
        <taxon>Dikarya</taxon>
        <taxon>Ascomycota</taxon>
        <taxon>Pezizomycotina</taxon>
        <taxon>Sordariomycetes</taxon>
        <taxon>Xylariomycetidae</taxon>
        <taxon>Xylariales</taxon>
        <taxon>Xylariaceae</taxon>
        <taxon>Anthostomella</taxon>
    </lineage>
</organism>
<keyword evidence="2" id="KW-1185">Reference proteome</keyword>
<sequence>MQVVIDAYEQYVKESPWYAAWYISSDRDDLYINDPETLPEDEYGFHRIQFPFVHPVS</sequence>
<reference evidence="1" key="1">
    <citation type="submission" date="2023-10" db="EMBL/GenBank/DDBJ databases">
        <authorList>
            <person name="Hackl T."/>
        </authorList>
    </citation>
    <scope>NUCLEOTIDE SEQUENCE</scope>
</reference>
<comment type="caution">
    <text evidence="1">The sequence shown here is derived from an EMBL/GenBank/DDBJ whole genome shotgun (WGS) entry which is preliminary data.</text>
</comment>
<dbReference type="Proteomes" id="UP001295740">
    <property type="component" value="Unassembled WGS sequence"/>
</dbReference>
<accession>A0AAI8YHA7</accession>
<protein>
    <submittedName>
        <fullName evidence="1">Uu.00g084450.m01.CDS01</fullName>
    </submittedName>
</protein>
<proteinExistence type="predicted"/>